<evidence type="ECO:0000256" key="1">
    <source>
        <dbReference type="ARBA" id="ARBA00023015"/>
    </source>
</evidence>
<dbReference type="KEGG" id="bfm:BP422_02260"/>
<dbReference type="Pfam" id="PF12833">
    <property type="entry name" value="HTH_18"/>
    <property type="match status" value="1"/>
</dbReference>
<dbReference type="GO" id="GO:0000976">
    <property type="term" value="F:transcription cis-regulatory region binding"/>
    <property type="evidence" value="ECO:0007669"/>
    <property type="project" value="TreeGrafter"/>
</dbReference>
<evidence type="ECO:0000259" key="4">
    <source>
        <dbReference type="PROSITE" id="PS01124"/>
    </source>
</evidence>
<evidence type="ECO:0000256" key="3">
    <source>
        <dbReference type="ARBA" id="ARBA00023163"/>
    </source>
</evidence>
<keyword evidence="1" id="KW-0805">Transcription regulation</keyword>
<dbReference type="GO" id="GO:0005829">
    <property type="term" value="C:cytosol"/>
    <property type="evidence" value="ECO:0007669"/>
    <property type="project" value="TreeGrafter"/>
</dbReference>
<protein>
    <submittedName>
        <fullName evidence="5">AraC family transcriptional regulator</fullName>
    </submittedName>
</protein>
<organism evidence="5 6">
    <name type="scientific">Brevibacillus formosus</name>
    <dbReference type="NCBI Taxonomy" id="54913"/>
    <lineage>
        <taxon>Bacteria</taxon>
        <taxon>Bacillati</taxon>
        <taxon>Bacillota</taxon>
        <taxon>Bacilli</taxon>
        <taxon>Bacillales</taxon>
        <taxon>Paenibacillaceae</taxon>
        <taxon>Brevibacillus</taxon>
    </lineage>
</organism>
<dbReference type="PROSITE" id="PS01124">
    <property type="entry name" value="HTH_ARAC_FAMILY_2"/>
    <property type="match status" value="1"/>
</dbReference>
<dbReference type="GO" id="GO:0003700">
    <property type="term" value="F:DNA-binding transcription factor activity"/>
    <property type="evidence" value="ECO:0007669"/>
    <property type="project" value="InterPro"/>
</dbReference>
<keyword evidence="3" id="KW-0804">Transcription</keyword>
<evidence type="ECO:0000313" key="5">
    <source>
        <dbReference type="EMBL" id="ASJ52469.1"/>
    </source>
</evidence>
<gene>
    <name evidence="5" type="ORF">BP422_02260</name>
</gene>
<evidence type="ECO:0000313" key="6">
    <source>
        <dbReference type="Proteomes" id="UP000197781"/>
    </source>
</evidence>
<dbReference type="SUPFAM" id="SSF46689">
    <property type="entry name" value="Homeodomain-like"/>
    <property type="match status" value="1"/>
</dbReference>
<dbReference type="PANTHER" id="PTHR47894">
    <property type="entry name" value="HTH-TYPE TRANSCRIPTIONAL REGULATOR GADX"/>
    <property type="match status" value="1"/>
</dbReference>
<feature type="domain" description="HTH araC/xylS-type" evidence="4">
    <location>
        <begin position="235"/>
        <end position="333"/>
    </location>
</feature>
<dbReference type="InterPro" id="IPR009057">
    <property type="entry name" value="Homeodomain-like_sf"/>
</dbReference>
<dbReference type="EMBL" id="CP018145">
    <property type="protein sequence ID" value="ASJ52469.1"/>
    <property type="molecule type" value="Genomic_DNA"/>
</dbReference>
<dbReference type="InterPro" id="IPR032687">
    <property type="entry name" value="AraC-type_N"/>
</dbReference>
<dbReference type="SMART" id="SM00342">
    <property type="entry name" value="HTH_ARAC"/>
    <property type="match status" value="1"/>
</dbReference>
<evidence type="ECO:0000256" key="2">
    <source>
        <dbReference type="ARBA" id="ARBA00023125"/>
    </source>
</evidence>
<dbReference type="Gene3D" id="1.10.10.60">
    <property type="entry name" value="Homeodomain-like"/>
    <property type="match status" value="1"/>
</dbReference>
<name>A0A220MC79_9BACL</name>
<reference evidence="5 6" key="1">
    <citation type="submission" date="2016-11" db="EMBL/GenBank/DDBJ databases">
        <authorList>
            <person name="Jaros S."/>
            <person name="Januszkiewicz K."/>
            <person name="Wedrychowicz H."/>
        </authorList>
    </citation>
    <scope>NUCLEOTIDE SEQUENCE [LARGE SCALE GENOMIC DNA]</scope>
    <source>
        <strain evidence="5 6">NF2</strain>
    </source>
</reference>
<accession>A0A220MC79</accession>
<keyword evidence="2" id="KW-0238">DNA-binding</keyword>
<dbReference type="Pfam" id="PF12625">
    <property type="entry name" value="Arabinose_bd"/>
    <property type="match status" value="1"/>
</dbReference>
<dbReference type="AlphaFoldDB" id="A0A220MC79"/>
<dbReference type="InterPro" id="IPR018060">
    <property type="entry name" value="HTH_AraC"/>
</dbReference>
<dbReference type="Proteomes" id="UP000197781">
    <property type="component" value="Chromosome"/>
</dbReference>
<sequence>MENAHGFAISMVYPIMKTITHKKLDFERFCDHISFDSSLLKDVEARIDEAELERLMMEAAIYTQDDHFGLHQGQLTDIADLGILGYVMMHSEKIVDALKAYQRYHVILCSGYELDWEERGKDVFLRFHRQSLGNVSRHCMEDMVSSLYHLIVRMSHRSIPLQAIHFTHDATDDIAPYLNLFGMEPHFGGKENGLLIGKEVLQYPILYSDVRLRKAFEPIAEESREKLIRGREFSGRVFQWMMGCMPAAFPTLQQTAAAFHMSTRSLQAKLKAEDTSYHELSTNVRKEMAMGYLQQAEHSIGEIAYLLHFSDPSAFQNAFKKWTGLTPGQYRISHQALAM</sequence>
<dbReference type="PANTHER" id="PTHR47894:SF1">
    <property type="entry name" value="HTH-TYPE TRANSCRIPTIONAL REGULATOR VQSM"/>
    <property type="match status" value="1"/>
</dbReference>
<dbReference type="RefSeq" id="WP_088906371.1">
    <property type="nucleotide sequence ID" value="NZ_CP018145.1"/>
</dbReference>
<proteinExistence type="predicted"/>